<protein>
    <submittedName>
        <fullName evidence="2">Uncharacterized protein</fullName>
    </submittedName>
</protein>
<evidence type="ECO:0000313" key="3">
    <source>
        <dbReference type="Proteomes" id="UP000273982"/>
    </source>
</evidence>
<feature type="region of interest" description="Disordered" evidence="1">
    <location>
        <begin position="88"/>
        <end position="107"/>
    </location>
</feature>
<evidence type="ECO:0000313" key="2">
    <source>
        <dbReference type="EMBL" id="AZG75985.1"/>
    </source>
</evidence>
<dbReference type="EMBL" id="CP034086">
    <property type="protein sequence ID" value="AZG75985.1"/>
    <property type="molecule type" value="Genomic_DNA"/>
</dbReference>
<proteinExistence type="predicted"/>
<evidence type="ECO:0000256" key="1">
    <source>
        <dbReference type="SAM" id="MobiDB-lite"/>
    </source>
</evidence>
<reference evidence="2 3" key="1">
    <citation type="submission" date="2018-11" db="EMBL/GenBank/DDBJ databases">
        <title>Genome squencing of methanotrophic bacteria isolated from alkaline groundwater in Korea.</title>
        <authorList>
            <person name="Nguyen L.N."/>
        </authorList>
    </citation>
    <scope>NUCLEOTIDE SEQUENCE [LARGE SCALE GENOMIC DNA]</scope>
    <source>
        <strain evidence="2 3">GW6</strain>
    </source>
</reference>
<dbReference type="RefSeq" id="WP_124737825.1">
    <property type="nucleotide sequence ID" value="NZ_CP034086.1"/>
</dbReference>
<name>A0A3G8M3V3_9HYPH</name>
<sequence>MDFNDLHALDKQRLIDLGDACRALPDHQATKDARILLGVLMRRYRAGDDSQLGAVVTRLRVIAATAEREEFPQLALNAIVGAKARAASSDMKKASRVLPSLAPPAGA</sequence>
<gene>
    <name evidence="2" type="ORF">EHO51_04135</name>
</gene>
<dbReference type="Proteomes" id="UP000273982">
    <property type="component" value="Chromosome"/>
</dbReference>
<accession>A0A3G8M3V3</accession>
<dbReference type="KEGG" id="mros:EHO51_04135"/>
<dbReference type="AlphaFoldDB" id="A0A3G8M3V3"/>
<organism evidence="2 3">
    <name type="scientific">Methylocystis rosea</name>
    <dbReference type="NCBI Taxonomy" id="173366"/>
    <lineage>
        <taxon>Bacteria</taxon>
        <taxon>Pseudomonadati</taxon>
        <taxon>Pseudomonadota</taxon>
        <taxon>Alphaproteobacteria</taxon>
        <taxon>Hyphomicrobiales</taxon>
        <taxon>Methylocystaceae</taxon>
        <taxon>Methylocystis</taxon>
    </lineage>
</organism>